<dbReference type="STRING" id="651661.SAMN05660293_03675"/>
<feature type="transmembrane region" description="Helical" evidence="1">
    <location>
        <begin position="121"/>
        <end position="141"/>
    </location>
</feature>
<dbReference type="PANTHER" id="PTHR34220">
    <property type="entry name" value="SENSOR HISTIDINE KINASE YPDA"/>
    <property type="match status" value="1"/>
</dbReference>
<dbReference type="GO" id="GO:0000155">
    <property type="term" value="F:phosphorelay sensor kinase activity"/>
    <property type="evidence" value="ECO:0007669"/>
    <property type="project" value="InterPro"/>
</dbReference>
<accession>A0A1T5G5G3</accession>
<dbReference type="OrthoDB" id="927174at2"/>
<dbReference type="RefSeq" id="WP_082216208.1">
    <property type="nucleotide sequence ID" value="NZ_FUZA01000005.1"/>
</dbReference>
<feature type="transmembrane region" description="Helical" evidence="1">
    <location>
        <begin position="46"/>
        <end position="67"/>
    </location>
</feature>
<feature type="transmembrane region" description="Helical" evidence="1">
    <location>
        <begin position="88"/>
        <end position="109"/>
    </location>
</feature>
<dbReference type="InterPro" id="IPR010559">
    <property type="entry name" value="Sig_transdc_His_kin_internal"/>
</dbReference>
<keyword evidence="1" id="KW-0812">Transmembrane</keyword>
<keyword evidence="1" id="KW-0472">Membrane</keyword>
<dbReference type="PANTHER" id="PTHR34220:SF7">
    <property type="entry name" value="SENSOR HISTIDINE KINASE YPDA"/>
    <property type="match status" value="1"/>
</dbReference>
<dbReference type="InterPro" id="IPR050640">
    <property type="entry name" value="Bact_2-comp_sensor_kinase"/>
</dbReference>
<keyword evidence="3" id="KW-0418">Kinase</keyword>
<evidence type="ECO:0000313" key="3">
    <source>
        <dbReference type="EMBL" id="SKC03579.1"/>
    </source>
</evidence>
<keyword evidence="1" id="KW-1133">Transmembrane helix</keyword>
<name>A0A1T5G5G3_9BACT</name>
<reference evidence="4" key="1">
    <citation type="submission" date="2017-02" db="EMBL/GenBank/DDBJ databases">
        <authorList>
            <person name="Varghese N."/>
            <person name="Submissions S."/>
        </authorList>
    </citation>
    <scope>NUCLEOTIDE SEQUENCE [LARGE SCALE GENOMIC DNA]</scope>
    <source>
        <strain evidence="4">DSM 22270</strain>
    </source>
</reference>
<dbReference type="EMBL" id="FUZA01000005">
    <property type="protein sequence ID" value="SKC03579.1"/>
    <property type="molecule type" value="Genomic_DNA"/>
</dbReference>
<dbReference type="Pfam" id="PF06580">
    <property type="entry name" value="His_kinase"/>
    <property type="match status" value="1"/>
</dbReference>
<gene>
    <name evidence="3" type="ORF">SAMN05660293_03675</name>
</gene>
<feature type="transmembrane region" description="Helical" evidence="1">
    <location>
        <begin position="12"/>
        <end position="34"/>
    </location>
</feature>
<dbReference type="Proteomes" id="UP000190897">
    <property type="component" value="Unassembled WGS sequence"/>
</dbReference>
<keyword evidence="3" id="KW-0808">Transferase</keyword>
<keyword evidence="4" id="KW-1185">Reference proteome</keyword>
<dbReference type="AlphaFoldDB" id="A0A1T5G5G3"/>
<dbReference type="GO" id="GO:0016020">
    <property type="term" value="C:membrane"/>
    <property type="evidence" value="ECO:0007669"/>
    <property type="project" value="InterPro"/>
</dbReference>
<proteinExistence type="predicted"/>
<protein>
    <submittedName>
        <fullName evidence="3">Histidine kinase</fullName>
    </submittedName>
</protein>
<sequence length="341" mass="39365">MIRAERLHVKRGLIFFFSSLLYALCQMLLSNIVMEDDLWKNFHIQLSAHYIVVFAMCVADYQLLLFLNKHLPYSKNIIYRIIAELTGLIAICFILLLVFNFLIYNVLLVPHEGMPSLLTKFALAMLTNTPILLVFELIHYFQSEQKAIADSEKAQREALLFEHETLKSQINPHFLFNSLNVLSSLIYINLENANKFTKALSKTYRYVLSLNRQPQVTVAEELDALDSYLFLMRMRFEDSFYFTIEKTASRQESKIIPLTLQLLLENAFKHNIATEESPLNIRLTIGSEYITLENSIQPTSDTDKGGIGLKYLSKQYELYGKKVVVQHTGSLFIVKIPYIAP</sequence>
<evidence type="ECO:0000256" key="1">
    <source>
        <dbReference type="SAM" id="Phobius"/>
    </source>
</evidence>
<evidence type="ECO:0000313" key="4">
    <source>
        <dbReference type="Proteomes" id="UP000190897"/>
    </source>
</evidence>
<feature type="domain" description="Signal transduction histidine kinase internal region" evidence="2">
    <location>
        <begin position="162"/>
        <end position="240"/>
    </location>
</feature>
<evidence type="ECO:0000259" key="2">
    <source>
        <dbReference type="Pfam" id="PF06580"/>
    </source>
</evidence>
<organism evidence="3 4">
    <name type="scientific">Dyadobacter psychrophilus</name>
    <dbReference type="NCBI Taxonomy" id="651661"/>
    <lineage>
        <taxon>Bacteria</taxon>
        <taxon>Pseudomonadati</taxon>
        <taxon>Bacteroidota</taxon>
        <taxon>Cytophagia</taxon>
        <taxon>Cytophagales</taxon>
        <taxon>Spirosomataceae</taxon>
        <taxon>Dyadobacter</taxon>
    </lineage>
</organism>